<reference evidence="1 2" key="1">
    <citation type="submission" date="2018-08" db="EMBL/GenBank/DDBJ databases">
        <title>A genome reference for cultivated species of the human gut microbiota.</title>
        <authorList>
            <person name="Zou Y."/>
            <person name="Xue W."/>
            <person name="Luo G."/>
        </authorList>
    </citation>
    <scope>NUCLEOTIDE SEQUENCE [LARGE SCALE GENOMIC DNA]</scope>
    <source>
        <strain evidence="1 2">TF10-3AC</strain>
    </source>
</reference>
<protein>
    <submittedName>
        <fullName evidence="1">Uncharacterized protein</fullName>
    </submittedName>
</protein>
<dbReference type="Proteomes" id="UP000260862">
    <property type="component" value="Unassembled WGS sequence"/>
</dbReference>
<name>A0A3E4MKM4_9BACT</name>
<accession>A0A3E4MKM4</accession>
<evidence type="ECO:0000313" key="2">
    <source>
        <dbReference type="Proteomes" id="UP000260862"/>
    </source>
</evidence>
<dbReference type="EMBL" id="QSQT01000053">
    <property type="protein sequence ID" value="RGK50235.1"/>
    <property type="molecule type" value="Genomic_DNA"/>
</dbReference>
<proteinExistence type="predicted"/>
<organism evidence="1 2">
    <name type="scientific">Phocaeicola plebeius</name>
    <dbReference type="NCBI Taxonomy" id="310297"/>
    <lineage>
        <taxon>Bacteria</taxon>
        <taxon>Pseudomonadati</taxon>
        <taxon>Bacteroidota</taxon>
        <taxon>Bacteroidia</taxon>
        <taxon>Bacteroidales</taxon>
        <taxon>Bacteroidaceae</taxon>
        <taxon>Phocaeicola</taxon>
    </lineage>
</organism>
<comment type="caution">
    <text evidence="1">The sequence shown here is derived from an EMBL/GenBank/DDBJ whole genome shotgun (WGS) entry which is preliminary data.</text>
</comment>
<dbReference type="RefSeq" id="WP_005650118.1">
    <property type="nucleotide sequence ID" value="NZ_CABOGR010000053.1"/>
</dbReference>
<gene>
    <name evidence="1" type="ORF">DXD04_16195</name>
</gene>
<evidence type="ECO:0000313" key="1">
    <source>
        <dbReference type="EMBL" id="RGK50235.1"/>
    </source>
</evidence>
<dbReference type="AlphaFoldDB" id="A0A3E4MKM4"/>
<sequence length="116" mass="13616">MLKGDNTTIKVVHGISASDMQRIRDFLQGAVYCWCKNRKGEWFSARDFIGGDNYYWEHYPLGVLYFRYINAGKPHDYAFEQAAKDAGHILKSVLSDDDRIFETEGGYTRKYRWMED</sequence>
<keyword evidence="2" id="KW-1185">Reference proteome</keyword>